<evidence type="ECO:0000256" key="4">
    <source>
        <dbReference type="ARBA" id="ARBA00023004"/>
    </source>
</evidence>
<protein>
    <recommendedName>
        <fullName evidence="8">Cytochrome P450</fullName>
    </recommendedName>
</protein>
<dbReference type="Proteomes" id="UP000467840">
    <property type="component" value="Chromosome 5"/>
</dbReference>
<accession>A0A6A6NH27</accession>
<gene>
    <name evidence="6" type="ORF">GH714_014169</name>
</gene>
<evidence type="ECO:0000256" key="3">
    <source>
        <dbReference type="ARBA" id="ARBA00023002"/>
    </source>
</evidence>
<dbReference type="AlphaFoldDB" id="A0A6A6NH27"/>
<dbReference type="EMBL" id="JAAGAX010000001">
    <property type="protein sequence ID" value="KAF2324444.1"/>
    <property type="molecule type" value="Genomic_DNA"/>
</dbReference>
<dbReference type="GO" id="GO:0004497">
    <property type="term" value="F:monooxygenase activity"/>
    <property type="evidence" value="ECO:0007669"/>
    <property type="project" value="UniProtKB-KW"/>
</dbReference>
<name>A0A6A6NH27_HEVBR</name>
<evidence type="ECO:0000256" key="1">
    <source>
        <dbReference type="ARBA" id="ARBA00022617"/>
    </source>
</evidence>
<keyword evidence="4" id="KW-0408">Iron</keyword>
<keyword evidence="1" id="KW-0349">Heme</keyword>
<organism evidence="6 7">
    <name type="scientific">Hevea brasiliensis</name>
    <name type="common">Para rubber tree</name>
    <name type="synonym">Siphonia brasiliensis</name>
    <dbReference type="NCBI Taxonomy" id="3981"/>
    <lineage>
        <taxon>Eukaryota</taxon>
        <taxon>Viridiplantae</taxon>
        <taxon>Streptophyta</taxon>
        <taxon>Embryophyta</taxon>
        <taxon>Tracheophyta</taxon>
        <taxon>Spermatophyta</taxon>
        <taxon>Magnoliopsida</taxon>
        <taxon>eudicotyledons</taxon>
        <taxon>Gunneridae</taxon>
        <taxon>Pentapetalae</taxon>
        <taxon>rosids</taxon>
        <taxon>fabids</taxon>
        <taxon>Malpighiales</taxon>
        <taxon>Euphorbiaceae</taxon>
        <taxon>Crotonoideae</taxon>
        <taxon>Micrandreae</taxon>
        <taxon>Hevea</taxon>
    </lineage>
</organism>
<keyword evidence="5" id="KW-0503">Monooxygenase</keyword>
<comment type="caution">
    <text evidence="6">The sequence shown here is derived from an EMBL/GenBank/DDBJ whole genome shotgun (WGS) entry which is preliminary data.</text>
</comment>
<keyword evidence="2" id="KW-0479">Metal-binding</keyword>
<keyword evidence="3" id="KW-0560">Oxidoreductase</keyword>
<dbReference type="PANTHER" id="PTHR47947">
    <property type="entry name" value="CYTOCHROME P450 82C3-RELATED"/>
    <property type="match status" value="1"/>
</dbReference>
<evidence type="ECO:0000256" key="2">
    <source>
        <dbReference type="ARBA" id="ARBA00022723"/>
    </source>
</evidence>
<dbReference type="GO" id="GO:0046872">
    <property type="term" value="F:metal ion binding"/>
    <property type="evidence" value="ECO:0007669"/>
    <property type="project" value="UniProtKB-KW"/>
</dbReference>
<evidence type="ECO:0000313" key="7">
    <source>
        <dbReference type="Proteomes" id="UP000467840"/>
    </source>
</evidence>
<evidence type="ECO:0008006" key="8">
    <source>
        <dbReference type="Google" id="ProtNLM"/>
    </source>
</evidence>
<evidence type="ECO:0000313" key="6">
    <source>
        <dbReference type="EMBL" id="KAF2324444.1"/>
    </source>
</evidence>
<evidence type="ECO:0000256" key="5">
    <source>
        <dbReference type="ARBA" id="ARBA00023033"/>
    </source>
</evidence>
<dbReference type="InterPro" id="IPR050651">
    <property type="entry name" value="Plant_Cytochrome_P450_Monoox"/>
</dbReference>
<dbReference type="PANTHER" id="PTHR47947:SF39">
    <property type="entry name" value="CYTOCHROME P450"/>
    <property type="match status" value="1"/>
</dbReference>
<keyword evidence="7" id="KW-1185">Reference proteome</keyword>
<reference evidence="6 7" key="1">
    <citation type="journal article" date="2020" name="Mol. Plant">
        <title>The Chromosome-Based Rubber Tree Genome Provides New Insights into Spurge Genome Evolution and Rubber Biosynthesis.</title>
        <authorList>
            <person name="Liu J."/>
            <person name="Shi C."/>
            <person name="Shi C.C."/>
            <person name="Li W."/>
            <person name="Zhang Q.J."/>
            <person name="Zhang Y."/>
            <person name="Li K."/>
            <person name="Lu H.F."/>
            <person name="Shi C."/>
            <person name="Zhu S.T."/>
            <person name="Xiao Z.Y."/>
            <person name="Nan H."/>
            <person name="Yue Y."/>
            <person name="Zhu X.G."/>
            <person name="Wu Y."/>
            <person name="Hong X.N."/>
            <person name="Fan G.Y."/>
            <person name="Tong Y."/>
            <person name="Zhang D."/>
            <person name="Mao C.L."/>
            <person name="Liu Y.L."/>
            <person name="Hao S.J."/>
            <person name="Liu W.Q."/>
            <person name="Lv M.Q."/>
            <person name="Zhang H.B."/>
            <person name="Liu Y."/>
            <person name="Hu-Tang G.R."/>
            <person name="Wang J.P."/>
            <person name="Wang J.H."/>
            <person name="Sun Y.H."/>
            <person name="Ni S.B."/>
            <person name="Chen W.B."/>
            <person name="Zhang X.C."/>
            <person name="Jiao Y.N."/>
            <person name="Eichler E.E."/>
            <person name="Li G.H."/>
            <person name="Liu X."/>
            <person name="Gao L.Z."/>
        </authorList>
    </citation>
    <scope>NUCLEOTIDE SEQUENCE [LARGE SCALE GENOMIC DNA]</scope>
    <source>
        <strain evidence="7">cv. GT1</strain>
        <tissue evidence="6">Leaf</tissue>
    </source>
</reference>
<dbReference type="Gene3D" id="1.20.930.50">
    <property type="match status" value="1"/>
</dbReference>
<sequence length="84" mass="9489">MGHNYALFPFTPGGPSWREARKISISELLSNRRLELLKHIRIGEVETSIKGKKYFGAGAVGDEKEGRRFQEGIAVLFIIWGPLF</sequence>
<proteinExistence type="predicted"/>